<name>A0A655XT64_VIBCL</name>
<dbReference type="EMBL" id="CWQY01000014">
    <property type="protein sequence ID" value="CSC79322.1"/>
    <property type="molecule type" value="Genomic_DNA"/>
</dbReference>
<accession>A0A655XT64</accession>
<protein>
    <submittedName>
        <fullName evidence="1">Uncharacterized protein</fullName>
    </submittedName>
</protein>
<organism evidence="1 2">
    <name type="scientific">Vibrio cholerae</name>
    <dbReference type="NCBI Taxonomy" id="666"/>
    <lineage>
        <taxon>Bacteria</taxon>
        <taxon>Pseudomonadati</taxon>
        <taxon>Pseudomonadota</taxon>
        <taxon>Gammaproteobacteria</taxon>
        <taxon>Vibrionales</taxon>
        <taxon>Vibrionaceae</taxon>
        <taxon>Vibrio</taxon>
    </lineage>
</organism>
<reference evidence="1 2" key="1">
    <citation type="submission" date="2015-07" db="EMBL/GenBank/DDBJ databases">
        <authorList>
            <consortium name="Pathogen Informatics"/>
        </authorList>
    </citation>
    <scope>NUCLEOTIDE SEQUENCE [LARGE SCALE GENOMIC DNA]</scope>
    <source>
        <strain evidence="1 2">A316</strain>
    </source>
</reference>
<dbReference type="Proteomes" id="UP000041770">
    <property type="component" value="Unassembled WGS sequence"/>
</dbReference>
<proteinExistence type="predicted"/>
<dbReference type="AlphaFoldDB" id="A0A655XT64"/>
<sequence length="40" mass="4685">MGNLRQLLMFTLQISHLLFIAVMCHVVAVQNVLFRVMHFL</sequence>
<evidence type="ECO:0000313" key="1">
    <source>
        <dbReference type="EMBL" id="CSC79322.1"/>
    </source>
</evidence>
<evidence type="ECO:0000313" key="2">
    <source>
        <dbReference type="Proteomes" id="UP000041770"/>
    </source>
</evidence>
<gene>
    <name evidence="1" type="ORF">ERS013200_02298</name>
</gene>